<evidence type="ECO:0000313" key="6">
    <source>
        <dbReference type="Proteomes" id="UP000248924"/>
    </source>
</evidence>
<dbReference type="RefSeq" id="WP_111211679.1">
    <property type="nucleotide sequence ID" value="NZ_POTY01000001.1"/>
</dbReference>
<comment type="caution">
    <text evidence="5">The sequence shown here is derived from an EMBL/GenBank/DDBJ whole genome shotgun (WGS) entry which is preliminary data.</text>
</comment>
<evidence type="ECO:0000313" key="5">
    <source>
        <dbReference type="EMBL" id="PZG24394.1"/>
    </source>
</evidence>
<evidence type="ECO:0000256" key="3">
    <source>
        <dbReference type="ARBA" id="ARBA00022801"/>
    </source>
</evidence>
<gene>
    <name evidence="5" type="ORF">C1I95_00290</name>
</gene>
<dbReference type="InterPro" id="IPR052705">
    <property type="entry name" value="Gliding_Motility_GTPase"/>
</dbReference>
<dbReference type="GO" id="GO:0005525">
    <property type="term" value="F:GTP binding"/>
    <property type="evidence" value="ECO:0007669"/>
    <property type="project" value="UniProtKB-KW"/>
</dbReference>
<dbReference type="AlphaFoldDB" id="A0A2W2GC90"/>
<reference evidence="5 6" key="1">
    <citation type="submission" date="2018-01" db="EMBL/GenBank/DDBJ databases">
        <title>Draft genome sequence of Jishengella sp. NA12.</title>
        <authorList>
            <person name="Sahin N."/>
            <person name="Ay H."/>
            <person name="Saygin H."/>
        </authorList>
    </citation>
    <scope>NUCLEOTIDE SEQUENCE [LARGE SCALE GENOMIC DNA]</scope>
    <source>
        <strain evidence="5 6">NA12</strain>
    </source>
</reference>
<keyword evidence="6" id="KW-1185">Reference proteome</keyword>
<dbReference type="EMBL" id="POTY01000001">
    <property type="protein sequence ID" value="PZG24394.1"/>
    <property type="molecule type" value="Genomic_DNA"/>
</dbReference>
<sequence>MDYVTSDREGQRTLPTAVKILVAGGFGVGKTTLVGAVSETKPLRTEEVLSEQGVGVDDITGVEAKSTTTVAMDFGRITISDDLVLYLFGTPGQDRFWFVWDELALGALGAVVLADTRRLDGCFPSIDYFEQAGLPFIVAVNCFDGARRYGLEEVRLALDLDPGVPVVLCDARSRQSSKDALIALLQHVMKGRGLSRTPEPVGY</sequence>
<name>A0A2W2GC90_9ACTN</name>
<dbReference type="GO" id="GO:0016787">
    <property type="term" value="F:hydrolase activity"/>
    <property type="evidence" value="ECO:0007669"/>
    <property type="project" value="UniProtKB-KW"/>
</dbReference>
<dbReference type="Pfam" id="PF03029">
    <property type="entry name" value="ATP_bind_1"/>
    <property type="match status" value="1"/>
</dbReference>
<dbReference type="InterPro" id="IPR027417">
    <property type="entry name" value="P-loop_NTPase"/>
</dbReference>
<evidence type="ECO:0000256" key="1">
    <source>
        <dbReference type="ARBA" id="ARBA00005290"/>
    </source>
</evidence>
<keyword evidence="3" id="KW-0378">Hydrolase</keyword>
<keyword evidence="2" id="KW-0547">Nucleotide-binding</keyword>
<protein>
    <submittedName>
        <fullName evidence="5">ATP-binding protein</fullName>
    </submittedName>
</protein>
<dbReference type="GO" id="GO:0005524">
    <property type="term" value="F:ATP binding"/>
    <property type="evidence" value="ECO:0007669"/>
    <property type="project" value="UniProtKB-KW"/>
</dbReference>
<accession>A0A2W2GC90</accession>
<keyword evidence="5" id="KW-0067">ATP-binding</keyword>
<evidence type="ECO:0000256" key="2">
    <source>
        <dbReference type="ARBA" id="ARBA00022741"/>
    </source>
</evidence>
<dbReference type="PANTHER" id="PTHR42708">
    <property type="entry name" value="ATP/GTP-BINDING PROTEIN-RELATED"/>
    <property type="match status" value="1"/>
</dbReference>
<dbReference type="InterPro" id="IPR004130">
    <property type="entry name" value="Gpn"/>
</dbReference>
<organism evidence="5 6">
    <name type="scientific">Micromonospora craterilacus</name>
    <dbReference type="NCBI Taxonomy" id="1655439"/>
    <lineage>
        <taxon>Bacteria</taxon>
        <taxon>Bacillati</taxon>
        <taxon>Actinomycetota</taxon>
        <taxon>Actinomycetes</taxon>
        <taxon>Micromonosporales</taxon>
        <taxon>Micromonosporaceae</taxon>
        <taxon>Micromonospora</taxon>
    </lineage>
</organism>
<proteinExistence type="inferred from homology"/>
<dbReference type="Gene3D" id="3.40.50.300">
    <property type="entry name" value="P-loop containing nucleotide triphosphate hydrolases"/>
    <property type="match status" value="1"/>
</dbReference>
<dbReference type="Proteomes" id="UP000248924">
    <property type="component" value="Unassembled WGS sequence"/>
</dbReference>
<keyword evidence="4" id="KW-0342">GTP-binding</keyword>
<dbReference type="PANTHER" id="PTHR42708:SF1">
    <property type="entry name" value="GLIDING MOTILITY PROTEIN MGLA"/>
    <property type="match status" value="1"/>
</dbReference>
<dbReference type="OrthoDB" id="4303541at2"/>
<dbReference type="CDD" id="cd00882">
    <property type="entry name" value="Ras_like_GTPase"/>
    <property type="match status" value="1"/>
</dbReference>
<evidence type="ECO:0000256" key="4">
    <source>
        <dbReference type="ARBA" id="ARBA00023134"/>
    </source>
</evidence>
<comment type="similarity">
    <text evidence="1">Belongs to the GPN-loop GTPase family.</text>
</comment>
<dbReference type="SUPFAM" id="SSF52540">
    <property type="entry name" value="P-loop containing nucleoside triphosphate hydrolases"/>
    <property type="match status" value="1"/>
</dbReference>